<dbReference type="PRINTS" id="PR00344">
    <property type="entry name" value="BCTRLSENSOR"/>
</dbReference>
<dbReference type="AlphaFoldDB" id="A0A1Y6CEP7"/>
<dbReference type="PANTHER" id="PTHR43065">
    <property type="entry name" value="SENSOR HISTIDINE KINASE"/>
    <property type="match status" value="1"/>
</dbReference>
<keyword evidence="3" id="KW-0597">Phosphoprotein</keyword>
<dbReference type="STRING" id="1513793.SAMN06296036_12030"/>
<keyword evidence="5" id="KW-0547">Nucleotide-binding</keyword>
<dbReference type="RefSeq" id="WP_132322947.1">
    <property type="nucleotide sequence ID" value="NZ_FWZT01000020.1"/>
</dbReference>
<dbReference type="InterPro" id="IPR036890">
    <property type="entry name" value="HATPase_C_sf"/>
</dbReference>
<feature type="transmembrane region" description="Helical" evidence="9">
    <location>
        <begin position="287"/>
        <end position="304"/>
    </location>
</feature>
<dbReference type="InterPro" id="IPR004358">
    <property type="entry name" value="Sig_transdc_His_kin-like_C"/>
</dbReference>
<feature type="transmembrane region" description="Helical" evidence="9">
    <location>
        <begin position="140"/>
        <end position="161"/>
    </location>
</feature>
<evidence type="ECO:0000256" key="7">
    <source>
        <dbReference type="ARBA" id="ARBA00022840"/>
    </source>
</evidence>
<keyword evidence="4" id="KW-0808">Transferase</keyword>
<reference evidence="12" key="1">
    <citation type="submission" date="2017-04" db="EMBL/GenBank/DDBJ databases">
        <authorList>
            <person name="Varghese N."/>
            <person name="Submissions S."/>
        </authorList>
    </citation>
    <scope>NUCLEOTIDE SEQUENCE [LARGE SCALE GENOMIC DNA]</scope>
    <source>
        <strain evidence="12">RKEM611</strain>
    </source>
</reference>
<accession>A0A1Y6CEP7</accession>
<keyword evidence="6 11" id="KW-0418">Kinase</keyword>
<dbReference type="InterPro" id="IPR003661">
    <property type="entry name" value="HisK_dim/P_dom"/>
</dbReference>
<dbReference type="OrthoDB" id="1931120at2"/>
<keyword evidence="8" id="KW-0902">Two-component regulatory system</keyword>
<feature type="transmembrane region" description="Helical" evidence="9">
    <location>
        <begin position="232"/>
        <end position="252"/>
    </location>
</feature>
<keyword evidence="7" id="KW-0067">ATP-binding</keyword>
<evidence type="ECO:0000313" key="12">
    <source>
        <dbReference type="Proteomes" id="UP000192907"/>
    </source>
</evidence>
<evidence type="ECO:0000256" key="9">
    <source>
        <dbReference type="SAM" id="Phobius"/>
    </source>
</evidence>
<evidence type="ECO:0000256" key="6">
    <source>
        <dbReference type="ARBA" id="ARBA00022777"/>
    </source>
</evidence>
<dbReference type="EC" id="2.7.13.3" evidence="2"/>
<evidence type="ECO:0000313" key="11">
    <source>
        <dbReference type="EMBL" id="SMF59642.1"/>
    </source>
</evidence>
<feature type="transmembrane region" description="Helical" evidence="9">
    <location>
        <begin position="168"/>
        <end position="185"/>
    </location>
</feature>
<dbReference type="SMART" id="SM00388">
    <property type="entry name" value="HisKA"/>
    <property type="match status" value="1"/>
</dbReference>
<dbReference type="SUPFAM" id="SSF55874">
    <property type="entry name" value="ATPase domain of HSP90 chaperone/DNA topoisomerase II/histidine kinase"/>
    <property type="match status" value="1"/>
</dbReference>
<name>A0A1Y6CEP7_9BACT</name>
<dbReference type="GO" id="GO:0005524">
    <property type="term" value="F:ATP binding"/>
    <property type="evidence" value="ECO:0007669"/>
    <property type="project" value="UniProtKB-KW"/>
</dbReference>
<sequence>MKRVFPLLLLPVILLALWLLAPKPPQVQPDTSWLLAFGESSSQYTLSQKLSLKADDEVFFFRSRHHQFKVYWNDIVIHEHHSLEGKGRVKWYMVRLPATHSDGEIKLEILNAPNPQQVPFDLRIDSFAGSLQKLLRDDGIHIALTFLFVLSGFMALTLYLITKRRAALMFSFLAIPLSIYFSSAIESRYLLIDNIDFWLNLKLLALFALPLQLAMFGLELSYRRPWTLFSRNAAAVFFAIATVTSSLGLVQLQAFIPVYRAFVALIIVYTVVNMIVHREQINANESLYQFSYLLLLASISLGLKEGQECHLDLVCWTSLIFLLISLYFAIHRIILRNRGRSSSTLGIKLNHQSYEEKLQALAHMAGGIAHEINNPLAIISGYTRNLNRINVDESDRPQFEKIIKRIQGSTDRIHFVTESFLQMAAGNTFEDGDSIPSAAAIENAILLCQSRILQMSIQVKTDINLKVRTRCPSHLLSQVTFILLNNAIDAVEKTFEPQISITCTAADGIMRLSICDNGVGFSKDVSDRIAEPFFTTKDVGKGSGLNLSLAMAIVNQHQGRLSWYRKNQSTCFQVELPTS</sequence>
<comment type="catalytic activity">
    <reaction evidence="1">
        <text>ATP + protein L-histidine = ADP + protein N-phospho-L-histidine.</text>
        <dbReference type="EC" id="2.7.13.3"/>
    </reaction>
</comment>
<protein>
    <recommendedName>
        <fullName evidence="2">histidine kinase</fullName>
        <ecNumber evidence="2">2.7.13.3</ecNumber>
    </recommendedName>
</protein>
<feature type="transmembrane region" description="Helical" evidence="9">
    <location>
        <begin position="258"/>
        <end position="275"/>
    </location>
</feature>
<feature type="transmembrane region" description="Helical" evidence="9">
    <location>
        <begin position="197"/>
        <end position="220"/>
    </location>
</feature>
<dbReference type="EMBL" id="FWZT01000020">
    <property type="protein sequence ID" value="SMF59642.1"/>
    <property type="molecule type" value="Genomic_DNA"/>
</dbReference>
<evidence type="ECO:0000256" key="4">
    <source>
        <dbReference type="ARBA" id="ARBA00022679"/>
    </source>
</evidence>
<dbReference type="PANTHER" id="PTHR43065:SF10">
    <property type="entry name" value="PEROXIDE STRESS-ACTIVATED HISTIDINE KINASE MAK3"/>
    <property type="match status" value="1"/>
</dbReference>
<feature type="domain" description="Histidine kinase" evidence="10">
    <location>
        <begin position="367"/>
        <end position="579"/>
    </location>
</feature>
<dbReference type="InterPro" id="IPR036097">
    <property type="entry name" value="HisK_dim/P_sf"/>
</dbReference>
<organism evidence="11 12">
    <name type="scientific">Pseudobacteriovorax antillogorgiicola</name>
    <dbReference type="NCBI Taxonomy" id="1513793"/>
    <lineage>
        <taxon>Bacteria</taxon>
        <taxon>Pseudomonadati</taxon>
        <taxon>Bdellovibrionota</taxon>
        <taxon>Oligoflexia</taxon>
        <taxon>Oligoflexales</taxon>
        <taxon>Pseudobacteriovoracaceae</taxon>
        <taxon>Pseudobacteriovorax</taxon>
    </lineage>
</organism>
<evidence type="ECO:0000259" key="10">
    <source>
        <dbReference type="PROSITE" id="PS50109"/>
    </source>
</evidence>
<keyword evidence="12" id="KW-1185">Reference proteome</keyword>
<dbReference type="InterPro" id="IPR003594">
    <property type="entry name" value="HATPase_dom"/>
</dbReference>
<dbReference type="Pfam" id="PF02518">
    <property type="entry name" value="HATPase_c"/>
    <property type="match status" value="1"/>
</dbReference>
<evidence type="ECO:0000256" key="2">
    <source>
        <dbReference type="ARBA" id="ARBA00012438"/>
    </source>
</evidence>
<dbReference type="SUPFAM" id="SSF47384">
    <property type="entry name" value="Homodimeric domain of signal transducing histidine kinase"/>
    <property type="match status" value="1"/>
</dbReference>
<dbReference type="InterPro" id="IPR005467">
    <property type="entry name" value="His_kinase_dom"/>
</dbReference>
<dbReference type="Gene3D" id="1.10.287.130">
    <property type="match status" value="1"/>
</dbReference>
<dbReference type="Proteomes" id="UP000192907">
    <property type="component" value="Unassembled WGS sequence"/>
</dbReference>
<dbReference type="SMART" id="SM00387">
    <property type="entry name" value="HATPase_c"/>
    <property type="match status" value="1"/>
</dbReference>
<evidence type="ECO:0000256" key="5">
    <source>
        <dbReference type="ARBA" id="ARBA00022741"/>
    </source>
</evidence>
<dbReference type="PROSITE" id="PS50109">
    <property type="entry name" value="HIS_KIN"/>
    <property type="match status" value="1"/>
</dbReference>
<keyword evidence="9" id="KW-0812">Transmembrane</keyword>
<feature type="transmembrane region" description="Helical" evidence="9">
    <location>
        <begin position="310"/>
        <end position="330"/>
    </location>
</feature>
<dbReference type="Pfam" id="PF00512">
    <property type="entry name" value="HisKA"/>
    <property type="match status" value="1"/>
</dbReference>
<keyword evidence="9" id="KW-1133">Transmembrane helix</keyword>
<dbReference type="GO" id="GO:0000155">
    <property type="term" value="F:phosphorelay sensor kinase activity"/>
    <property type="evidence" value="ECO:0007669"/>
    <property type="project" value="InterPro"/>
</dbReference>
<dbReference type="Gene3D" id="3.30.565.10">
    <property type="entry name" value="Histidine kinase-like ATPase, C-terminal domain"/>
    <property type="match status" value="1"/>
</dbReference>
<dbReference type="CDD" id="cd00082">
    <property type="entry name" value="HisKA"/>
    <property type="match status" value="1"/>
</dbReference>
<evidence type="ECO:0000256" key="1">
    <source>
        <dbReference type="ARBA" id="ARBA00000085"/>
    </source>
</evidence>
<evidence type="ECO:0000256" key="3">
    <source>
        <dbReference type="ARBA" id="ARBA00022553"/>
    </source>
</evidence>
<keyword evidence="9" id="KW-0472">Membrane</keyword>
<evidence type="ECO:0000256" key="8">
    <source>
        <dbReference type="ARBA" id="ARBA00023012"/>
    </source>
</evidence>
<proteinExistence type="predicted"/>
<gene>
    <name evidence="11" type="ORF">SAMN06296036_12030</name>
</gene>